<dbReference type="PANTHER" id="PTHR33973">
    <property type="entry name" value="OS07G0153300 PROTEIN"/>
    <property type="match status" value="1"/>
</dbReference>
<dbReference type="PANTHER" id="PTHR33973:SF4">
    <property type="entry name" value="OS07G0153300 PROTEIN"/>
    <property type="match status" value="1"/>
</dbReference>
<accession>A0ABR7SEG1</accession>
<dbReference type="Proteomes" id="UP000642284">
    <property type="component" value="Unassembled WGS sequence"/>
</dbReference>
<name>A0ABR7SEG1_9ACTN</name>
<dbReference type="InterPro" id="IPR010775">
    <property type="entry name" value="DUF1365"/>
</dbReference>
<organism evidence="1 2">
    <name type="scientific">Streptomyces polyasparticus</name>
    <dbReference type="NCBI Taxonomy" id="2767826"/>
    <lineage>
        <taxon>Bacteria</taxon>
        <taxon>Bacillati</taxon>
        <taxon>Actinomycetota</taxon>
        <taxon>Actinomycetes</taxon>
        <taxon>Kitasatosporales</taxon>
        <taxon>Streptomycetaceae</taxon>
        <taxon>Streptomyces</taxon>
    </lineage>
</organism>
<sequence>MRARHRTEPAPHPVTPALYPSTVTHVRTLPTPYTLGHRTFLWLVDLDRLPVLPHPLRPFARFDGRDHFAGRDRTIRAGLERFLGAHGVDLAGGRVLMLGNARALGHVFNPLTLYWCYGFDAQLRCVVAEVHNTYGERHAYLLPADSAESGEPAAPAHGSGSDSGARQDFTVDKEFYVSPFFAVDGTYRMRLPVPGEHLSLTVHLHQDGARPFTATVRGERRAATGRELARLLLRRPAPSLAVAAAIRRHGIRLWLHGLSVLPRPSSPRQKGMQ</sequence>
<gene>
    <name evidence="1" type="ORF">H9Y04_09200</name>
</gene>
<dbReference type="RefSeq" id="WP_187813736.1">
    <property type="nucleotide sequence ID" value="NZ_JACTVJ010000005.1"/>
</dbReference>
<evidence type="ECO:0000313" key="1">
    <source>
        <dbReference type="EMBL" id="MBC9712748.1"/>
    </source>
</evidence>
<protein>
    <submittedName>
        <fullName evidence="1">DUF1365 domain-containing protein</fullName>
    </submittedName>
</protein>
<dbReference type="Pfam" id="PF07103">
    <property type="entry name" value="DUF1365"/>
    <property type="match status" value="1"/>
</dbReference>
<proteinExistence type="predicted"/>
<reference evidence="1 2" key="1">
    <citation type="submission" date="2020-08" db="EMBL/GenBank/DDBJ databases">
        <title>Genemic of Streptomyces polyaspartic.</title>
        <authorList>
            <person name="Liu W."/>
        </authorList>
    </citation>
    <scope>NUCLEOTIDE SEQUENCE [LARGE SCALE GENOMIC DNA]</scope>
    <source>
        <strain evidence="1 2">TRM66268-LWL</strain>
    </source>
</reference>
<evidence type="ECO:0000313" key="2">
    <source>
        <dbReference type="Proteomes" id="UP000642284"/>
    </source>
</evidence>
<comment type="caution">
    <text evidence="1">The sequence shown here is derived from an EMBL/GenBank/DDBJ whole genome shotgun (WGS) entry which is preliminary data.</text>
</comment>
<keyword evidence="2" id="KW-1185">Reference proteome</keyword>
<dbReference type="EMBL" id="JACTVJ010000005">
    <property type="protein sequence ID" value="MBC9712748.1"/>
    <property type="molecule type" value="Genomic_DNA"/>
</dbReference>